<evidence type="ECO:0000313" key="5">
    <source>
        <dbReference type="Proteomes" id="UP000279227"/>
    </source>
</evidence>
<dbReference type="InterPro" id="IPR012338">
    <property type="entry name" value="Beta-lactam/transpept-like"/>
</dbReference>
<feature type="signal peptide" evidence="2">
    <location>
        <begin position="1"/>
        <end position="24"/>
    </location>
</feature>
<sequence>MPFKKLSRSSIILFVFFIFSKTEAQTDSSVSTRELVQSSEDFFNKNLQQNKNIVGISAAIIVNDSVIWSNGFGYADKLNKVPMTTNTVVNMGSITKTFTSLSVMQLQQKGLLNINDPLNSYLRDFRPKTKNIDIKDITVKSILTHTSGIQPDIWKNSDLRSGKYTDVLGYINDTYITYPPGMVGLYSNAGYNILGSLVKAISKQDYADYVHQNILAPLGMSQSGFAMDRLQYRSKIYLGGNEVEEYELRDIASGGIYTNINDFSKYTIGLMKAYNGESSSIIDSPTIREMFSLQNQNVPIESNKKGLGWFMFKNDSNFAVYHAGSAGFAHAKLLLIPKSKFAVIVMTNSAEGGSIAEEFCFNFLNKYQLSISDLFPAPITGKIHSSSTPVRLSRHSLKRYLGNYAQEEGYIKVILEKDRLKLIDGEKQYFLTPLFRDEFLPVEIFPNDSLVERGNKRFVFKKVNNENFLFQRIGNREYESGLKLKNIDRSVWEKVIGRYRHFGYQMLIGDTKFKEVEIYISEGNVLMMKLTTFGSVRHIPLRVITPNYAVTCGINAGFGGFTVIFSEKDDQKVVDFAGLTFRKDR</sequence>
<comment type="similarity">
    <text evidence="1">Belongs to the beta-lactamase family.</text>
</comment>
<dbReference type="STRING" id="525257.HMPREF0204_13058"/>
<protein>
    <submittedName>
        <fullName evidence="4">Penicillin-binding protein E</fullName>
    </submittedName>
</protein>
<dbReference type="SUPFAM" id="SSF56601">
    <property type="entry name" value="beta-lactamase/transpeptidase-like"/>
    <property type="match status" value="1"/>
</dbReference>
<keyword evidence="2" id="KW-0732">Signal</keyword>
<evidence type="ECO:0000313" key="4">
    <source>
        <dbReference type="EMBL" id="VEE05976.1"/>
    </source>
</evidence>
<dbReference type="PANTHER" id="PTHR22935">
    <property type="entry name" value="PENICILLIN-BINDING PROTEIN"/>
    <property type="match status" value="1"/>
</dbReference>
<dbReference type="KEGG" id="cgle:NCTC11432_01410"/>
<dbReference type="Proteomes" id="UP000279227">
    <property type="component" value="Chromosome"/>
</dbReference>
<dbReference type="AlphaFoldDB" id="A0A448AZY7"/>
<evidence type="ECO:0000259" key="3">
    <source>
        <dbReference type="Pfam" id="PF00144"/>
    </source>
</evidence>
<dbReference type="PANTHER" id="PTHR22935:SF95">
    <property type="entry name" value="BETA-LACTAMASE-LIKE 1-RELATED"/>
    <property type="match status" value="1"/>
</dbReference>
<evidence type="ECO:0000256" key="2">
    <source>
        <dbReference type="SAM" id="SignalP"/>
    </source>
</evidence>
<gene>
    <name evidence="4" type="primary">pbpE_3</name>
    <name evidence="4" type="ORF">NCTC11432_01410</name>
</gene>
<feature type="chain" id="PRO_5019363726" evidence="2">
    <location>
        <begin position="25"/>
        <end position="585"/>
    </location>
</feature>
<proteinExistence type="inferred from homology"/>
<evidence type="ECO:0000256" key="1">
    <source>
        <dbReference type="ARBA" id="ARBA00038473"/>
    </source>
</evidence>
<organism evidence="4 5">
    <name type="scientific">Chryseobacterium gleum</name>
    <name type="common">Flavobacterium gleum</name>
    <dbReference type="NCBI Taxonomy" id="250"/>
    <lineage>
        <taxon>Bacteria</taxon>
        <taxon>Pseudomonadati</taxon>
        <taxon>Bacteroidota</taxon>
        <taxon>Flavobacteriia</taxon>
        <taxon>Flavobacteriales</taxon>
        <taxon>Weeksellaceae</taxon>
        <taxon>Chryseobacterium group</taxon>
        <taxon>Chryseobacterium</taxon>
    </lineage>
</organism>
<dbReference type="Gene3D" id="3.40.710.10">
    <property type="entry name" value="DD-peptidase/beta-lactamase superfamily"/>
    <property type="match status" value="1"/>
</dbReference>
<feature type="domain" description="Beta-lactamase-related" evidence="3">
    <location>
        <begin position="47"/>
        <end position="352"/>
    </location>
</feature>
<name>A0A448AZY7_CHRGE</name>
<dbReference type="Pfam" id="PF00144">
    <property type="entry name" value="Beta-lactamase"/>
    <property type="match status" value="1"/>
</dbReference>
<dbReference type="InterPro" id="IPR051478">
    <property type="entry name" value="Beta-lactamase-like_AB/R"/>
</dbReference>
<accession>A0A448AZY7</accession>
<reference evidence="4 5" key="1">
    <citation type="submission" date="2018-12" db="EMBL/GenBank/DDBJ databases">
        <authorList>
            <consortium name="Pathogen Informatics"/>
        </authorList>
    </citation>
    <scope>NUCLEOTIDE SEQUENCE [LARGE SCALE GENOMIC DNA]</scope>
    <source>
        <strain evidence="4 5">NCTC11432</strain>
    </source>
</reference>
<dbReference type="OrthoDB" id="1522765at2"/>
<dbReference type="EMBL" id="LR134289">
    <property type="protein sequence ID" value="VEE05976.1"/>
    <property type="molecule type" value="Genomic_DNA"/>
</dbReference>
<dbReference type="InterPro" id="IPR001466">
    <property type="entry name" value="Beta-lactam-related"/>
</dbReference>